<organism evidence="3 4">
    <name type="scientific">Dokdonella immobilis</name>
    <dbReference type="NCBI Taxonomy" id="578942"/>
    <lineage>
        <taxon>Bacteria</taxon>
        <taxon>Pseudomonadati</taxon>
        <taxon>Pseudomonadota</taxon>
        <taxon>Gammaproteobacteria</taxon>
        <taxon>Lysobacterales</taxon>
        <taxon>Rhodanobacteraceae</taxon>
        <taxon>Dokdonella</taxon>
    </lineage>
</organism>
<dbReference type="InterPro" id="IPR005586">
    <property type="entry name" value="ABC_trans_aux"/>
</dbReference>
<feature type="domain" description="ABC-type transport auxiliary lipoprotein component" evidence="2">
    <location>
        <begin position="76"/>
        <end position="191"/>
    </location>
</feature>
<keyword evidence="1" id="KW-0732">Signal</keyword>
<dbReference type="Proteomes" id="UP000198575">
    <property type="component" value="Unassembled WGS sequence"/>
</dbReference>
<dbReference type="OrthoDB" id="5955993at2"/>
<dbReference type="SUPFAM" id="SSF159594">
    <property type="entry name" value="XCC0632-like"/>
    <property type="match status" value="1"/>
</dbReference>
<evidence type="ECO:0000313" key="4">
    <source>
        <dbReference type="Proteomes" id="UP000198575"/>
    </source>
</evidence>
<keyword evidence="4" id="KW-1185">Reference proteome</keyword>
<dbReference type="PROSITE" id="PS51257">
    <property type="entry name" value="PROKAR_LIPOPROTEIN"/>
    <property type="match status" value="1"/>
</dbReference>
<dbReference type="EMBL" id="FOVF01000004">
    <property type="protein sequence ID" value="SFN09477.1"/>
    <property type="molecule type" value="Genomic_DNA"/>
</dbReference>
<reference evidence="3 4" key="1">
    <citation type="submission" date="2016-10" db="EMBL/GenBank/DDBJ databases">
        <authorList>
            <person name="de Groot N.N."/>
        </authorList>
    </citation>
    <scope>NUCLEOTIDE SEQUENCE [LARGE SCALE GENOMIC DNA]</scope>
    <source>
        <strain evidence="3 4">CGMCC 1.7659</strain>
    </source>
</reference>
<evidence type="ECO:0000256" key="1">
    <source>
        <dbReference type="SAM" id="SignalP"/>
    </source>
</evidence>
<dbReference type="Pfam" id="PF03886">
    <property type="entry name" value="ABC_trans_aux"/>
    <property type="match status" value="1"/>
</dbReference>
<keyword evidence="3" id="KW-0449">Lipoprotein</keyword>
<sequence>MRPAGPMALLMLLAALFLAGCGNVPGVPDHTYFRMSKPQQLPRSEKPVFVDPIVVGLFEANGLYADRALIYALDPAAEELRQFHYQLWTDPPTRLLQRRLQIELREANMAPLVIQALAASQGAVRISGEILRFERVPTPEGGHIASVVLRLRADRPDGTPLTNEIYHADVPAADKRLISATEAMFAAVDQIFVEFHADLIKSQELEHAR</sequence>
<feature type="signal peptide" evidence="1">
    <location>
        <begin position="1"/>
        <end position="19"/>
    </location>
</feature>
<dbReference type="Gene3D" id="3.40.50.10610">
    <property type="entry name" value="ABC-type transport auxiliary lipoprotein component"/>
    <property type="match status" value="1"/>
</dbReference>
<gene>
    <name evidence="3" type="ORF">SAMN05216289_10460</name>
</gene>
<name>A0A1I4W7W5_9GAMM</name>
<dbReference type="RefSeq" id="WP_092405310.1">
    <property type="nucleotide sequence ID" value="NZ_FOVF01000004.1"/>
</dbReference>
<accession>A0A1I4W7W5</accession>
<dbReference type="AlphaFoldDB" id="A0A1I4W7W5"/>
<proteinExistence type="predicted"/>
<evidence type="ECO:0000313" key="3">
    <source>
        <dbReference type="EMBL" id="SFN09477.1"/>
    </source>
</evidence>
<feature type="chain" id="PRO_5011578498" evidence="1">
    <location>
        <begin position="20"/>
        <end position="209"/>
    </location>
</feature>
<protein>
    <submittedName>
        <fullName evidence="3">Uncharacterized lipoprotein YmbA</fullName>
    </submittedName>
</protein>
<evidence type="ECO:0000259" key="2">
    <source>
        <dbReference type="Pfam" id="PF03886"/>
    </source>
</evidence>
<dbReference type="STRING" id="578942.SAMN05216289_10460"/>